<dbReference type="RefSeq" id="WP_162985048.1">
    <property type="nucleotide sequence ID" value="NZ_AZCU01000012.1"/>
</dbReference>
<reference evidence="1 2" key="1">
    <citation type="journal article" date="2015" name="Genome Announc.">
        <title>Expanding the biotechnology potential of lactobacilli through comparative genomics of 213 strains and associated genera.</title>
        <authorList>
            <person name="Sun Z."/>
            <person name="Harris H.M."/>
            <person name="McCann A."/>
            <person name="Guo C."/>
            <person name="Argimon S."/>
            <person name="Zhang W."/>
            <person name="Yang X."/>
            <person name="Jeffery I.B."/>
            <person name="Cooney J.C."/>
            <person name="Kagawa T.F."/>
            <person name="Liu W."/>
            <person name="Song Y."/>
            <person name="Salvetti E."/>
            <person name="Wrobel A."/>
            <person name="Rasinkangas P."/>
            <person name="Parkhill J."/>
            <person name="Rea M.C."/>
            <person name="O'Sullivan O."/>
            <person name="Ritari J."/>
            <person name="Douillard F.P."/>
            <person name="Paul Ross R."/>
            <person name="Yang R."/>
            <person name="Briner A.E."/>
            <person name="Felis G.E."/>
            <person name="de Vos W.M."/>
            <person name="Barrangou R."/>
            <person name="Klaenhammer T.R."/>
            <person name="Caufield P.W."/>
            <person name="Cui Y."/>
            <person name="Zhang H."/>
            <person name="O'Toole P.W."/>
        </authorList>
    </citation>
    <scope>NUCLEOTIDE SEQUENCE [LARGE SCALE GENOMIC DNA]</scope>
    <source>
        <strain evidence="1 2">DSM 20314</strain>
    </source>
</reference>
<proteinExistence type="predicted"/>
<sequence length="58" mass="6809">MTDEMKELRKRLNNVIIDSWNEGRFEDVKGIKIALYELEHLDEPYMGTDYSQGGDDDD</sequence>
<dbReference type="AlphaFoldDB" id="A0A837R983"/>
<protein>
    <submittedName>
        <fullName evidence="1">Uncharacterized protein</fullName>
    </submittedName>
</protein>
<evidence type="ECO:0000313" key="1">
    <source>
        <dbReference type="EMBL" id="KRK23994.1"/>
    </source>
</evidence>
<dbReference type="GeneID" id="49395629"/>
<dbReference type="EMBL" id="AZCU01000012">
    <property type="protein sequence ID" value="KRK23994.1"/>
    <property type="molecule type" value="Genomic_DNA"/>
</dbReference>
<evidence type="ECO:0000313" key="2">
    <source>
        <dbReference type="Proteomes" id="UP000051020"/>
    </source>
</evidence>
<comment type="caution">
    <text evidence="1">The sequence shown here is derived from an EMBL/GenBank/DDBJ whole genome shotgun (WGS) entry which is preliminary data.</text>
</comment>
<name>A0A837R983_LACPE</name>
<gene>
    <name evidence="1" type="ORF">FD24_GL000675</name>
</gene>
<dbReference type="Proteomes" id="UP000051020">
    <property type="component" value="Unassembled WGS sequence"/>
</dbReference>
<accession>A0A837R983</accession>
<organism evidence="1 2">
    <name type="scientific">Lactiplantibacillus pentosus DSM 20314</name>
    <dbReference type="NCBI Taxonomy" id="1423791"/>
    <lineage>
        <taxon>Bacteria</taxon>
        <taxon>Bacillati</taxon>
        <taxon>Bacillota</taxon>
        <taxon>Bacilli</taxon>
        <taxon>Lactobacillales</taxon>
        <taxon>Lactobacillaceae</taxon>
        <taxon>Lactiplantibacillus</taxon>
    </lineage>
</organism>